<comment type="caution">
    <text evidence="1">The sequence shown here is derived from an EMBL/GenBank/DDBJ whole genome shotgun (WGS) entry which is preliminary data.</text>
</comment>
<dbReference type="InterPro" id="IPR029063">
    <property type="entry name" value="SAM-dependent_MTases_sf"/>
</dbReference>
<gene>
    <name evidence="1" type="ORF">S01H4_40707</name>
</gene>
<evidence type="ECO:0000313" key="1">
    <source>
        <dbReference type="EMBL" id="GAG93453.1"/>
    </source>
</evidence>
<dbReference type="SUPFAM" id="SSF53335">
    <property type="entry name" value="S-adenosyl-L-methionine-dependent methyltransferases"/>
    <property type="match status" value="1"/>
</dbReference>
<protein>
    <recommendedName>
        <fullName evidence="2">Methyltransferase domain-containing protein</fullName>
    </recommendedName>
</protein>
<proteinExistence type="predicted"/>
<name>X1CAW2_9ZZZZ</name>
<organism evidence="1">
    <name type="scientific">marine sediment metagenome</name>
    <dbReference type="NCBI Taxonomy" id="412755"/>
    <lineage>
        <taxon>unclassified sequences</taxon>
        <taxon>metagenomes</taxon>
        <taxon>ecological metagenomes</taxon>
    </lineage>
</organism>
<evidence type="ECO:0008006" key="2">
    <source>
        <dbReference type="Google" id="ProtNLM"/>
    </source>
</evidence>
<dbReference type="Gene3D" id="3.40.50.150">
    <property type="entry name" value="Vaccinia Virus protein VP39"/>
    <property type="match status" value="1"/>
</dbReference>
<dbReference type="EMBL" id="BART01022201">
    <property type="protein sequence ID" value="GAG93453.1"/>
    <property type="molecule type" value="Genomic_DNA"/>
</dbReference>
<accession>X1CAW2</accession>
<dbReference type="AlphaFoldDB" id="X1CAW2"/>
<sequence>MACLSIEEFKKTHIEFLRRNKDPSNNPKWFNKILTERTRDLWFLSVLPSLDGLDIIDLCGAYGMFGAYLQGVKELSFKYTCLDIDIHRINRGPEYFKTLGLREPQFIWHDINHPLPLITDSFDMVW</sequence>
<reference evidence="1" key="1">
    <citation type="journal article" date="2014" name="Front. Microbiol.">
        <title>High frequency of phylogenetically diverse reductive dehalogenase-homologous genes in deep subseafloor sedimentary metagenomes.</title>
        <authorList>
            <person name="Kawai M."/>
            <person name="Futagami T."/>
            <person name="Toyoda A."/>
            <person name="Takaki Y."/>
            <person name="Nishi S."/>
            <person name="Hori S."/>
            <person name="Arai W."/>
            <person name="Tsubouchi T."/>
            <person name="Morono Y."/>
            <person name="Uchiyama I."/>
            <person name="Ito T."/>
            <person name="Fujiyama A."/>
            <person name="Inagaki F."/>
            <person name="Takami H."/>
        </authorList>
    </citation>
    <scope>NUCLEOTIDE SEQUENCE</scope>
    <source>
        <strain evidence="1">Expedition CK06-06</strain>
    </source>
</reference>
<feature type="non-terminal residue" evidence="1">
    <location>
        <position position="126"/>
    </location>
</feature>